<evidence type="ECO:0000313" key="3">
    <source>
        <dbReference type="EMBL" id="KAL3405255.1"/>
    </source>
</evidence>
<feature type="compositionally biased region" description="Polar residues" evidence="1">
    <location>
        <begin position="37"/>
        <end position="48"/>
    </location>
</feature>
<keyword evidence="2" id="KW-1133">Transmembrane helix</keyword>
<protein>
    <submittedName>
        <fullName evidence="3">Uncharacterized protein</fullName>
    </submittedName>
</protein>
<proteinExistence type="predicted"/>
<name>A0ABD2XIZ9_9HYME</name>
<organism evidence="3 4">
    <name type="scientific">Trichogramma kaykai</name>
    <dbReference type="NCBI Taxonomy" id="54128"/>
    <lineage>
        <taxon>Eukaryota</taxon>
        <taxon>Metazoa</taxon>
        <taxon>Ecdysozoa</taxon>
        <taxon>Arthropoda</taxon>
        <taxon>Hexapoda</taxon>
        <taxon>Insecta</taxon>
        <taxon>Pterygota</taxon>
        <taxon>Neoptera</taxon>
        <taxon>Endopterygota</taxon>
        <taxon>Hymenoptera</taxon>
        <taxon>Apocrita</taxon>
        <taxon>Proctotrupomorpha</taxon>
        <taxon>Chalcidoidea</taxon>
        <taxon>Trichogrammatidae</taxon>
        <taxon>Trichogramma</taxon>
    </lineage>
</organism>
<comment type="caution">
    <text evidence="3">The sequence shown here is derived from an EMBL/GenBank/DDBJ whole genome shotgun (WGS) entry which is preliminary data.</text>
</comment>
<evidence type="ECO:0000256" key="1">
    <source>
        <dbReference type="SAM" id="MobiDB-lite"/>
    </source>
</evidence>
<reference evidence="3 4" key="1">
    <citation type="journal article" date="2024" name="bioRxiv">
        <title>A reference genome for Trichogramma kaykai: A tiny desert-dwelling parasitoid wasp with competing sex-ratio distorters.</title>
        <authorList>
            <person name="Culotta J."/>
            <person name="Lindsey A.R."/>
        </authorList>
    </citation>
    <scope>NUCLEOTIDE SEQUENCE [LARGE SCALE GENOMIC DNA]</scope>
    <source>
        <strain evidence="3 4">KSX58</strain>
    </source>
</reference>
<accession>A0ABD2XIZ9</accession>
<keyword evidence="2" id="KW-0812">Transmembrane</keyword>
<gene>
    <name evidence="3" type="ORF">TKK_002290</name>
</gene>
<feature type="region of interest" description="Disordered" evidence="1">
    <location>
        <begin position="157"/>
        <end position="220"/>
    </location>
</feature>
<feature type="compositionally biased region" description="Basic and acidic residues" evidence="1">
    <location>
        <begin position="18"/>
        <end position="30"/>
    </location>
</feature>
<dbReference type="Proteomes" id="UP001627154">
    <property type="component" value="Unassembled WGS sequence"/>
</dbReference>
<sequence length="240" mass="27440">MHAVGLHSALAIKRQRKRREEQRRAKERRYSLHSAESGRTSPRASTNSIDYSSHFPAMKAKHSIIHGIDYRVATTFGMLHIGIVFLLIGVFLLISGFLPNDITTWQPTSSKTWWNELIIVGFLSLILGIVLISLNTIITKKEENEIEKYVNQQLTRSKSGHRLEKDGETGGMQRKRYCHNKDRKSDSTQQFTYDNDEDETQSSANENVTTKITENTSSSFRAKLEPNTHLGRITEEEAYN</sequence>
<feature type="transmembrane region" description="Helical" evidence="2">
    <location>
        <begin position="118"/>
        <end position="138"/>
    </location>
</feature>
<evidence type="ECO:0000256" key="2">
    <source>
        <dbReference type="SAM" id="Phobius"/>
    </source>
</evidence>
<dbReference type="EMBL" id="JBJJXI010000021">
    <property type="protein sequence ID" value="KAL3405255.1"/>
    <property type="molecule type" value="Genomic_DNA"/>
</dbReference>
<feature type="compositionally biased region" description="Polar residues" evidence="1">
    <location>
        <begin position="201"/>
        <end position="220"/>
    </location>
</feature>
<feature type="transmembrane region" description="Helical" evidence="2">
    <location>
        <begin position="76"/>
        <end position="98"/>
    </location>
</feature>
<keyword evidence="4" id="KW-1185">Reference proteome</keyword>
<keyword evidence="2" id="KW-0472">Membrane</keyword>
<dbReference type="AlphaFoldDB" id="A0ABD2XIZ9"/>
<feature type="region of interest" description="Disordered" evidence="1">
    <location>
        <begin position="13"/>
        <end position="48"/>
    </location>
</feature>
<evidence type="ECO:0000313" key="4">
    <source>
        <dbReference type="Proteomes" id="UP001627154"/>
    </source>
</evidence>